<protein>
    <submittedName>
        <fullName evidence="2">Uncharacterized protein</fullName>
    </submittedName>
</protein>
<organism evidence="2 3">
    <name type="scientific">Periplaneta americana</name>
    <name type="common">American cockroach</name>
    <name type="synonym">Blatta americana</name>
    <dbReference type="NCBI Taxonomy" id="6978"/>
    <lineage>
        <taxon>Eukaryota</taxon>
        <taxon>Metazoa</taxon>
        <taxon>Ecdysozoa</taxon>
        <taxon>Arthropoda</taxon>
        <taxon>Hexapoda</taxon>
        <taxon>Insecta</taxon>
        <taxon>Pterygota</taxon>
        <taxon>Neoptera</taxon>
        <taxon>Polyneoptera</taxon>
        <taxon>Dictyoptera</taxon>
        <taxon>Blattodea</taxon>
        <taxon>Blattoidea</taxon>
        <taxon>Blattidae</taxon>
        <taxon>Blattinae</taxon>
        <taxon>Periplaneta</taxon>
    </lineage>
</organism>
<feature type="region of interest" description="Disordered" evidence="1">
    <location>
        <begin position="311"/>
        <end position="339"/>
    </location>
</feature>
<feature type="region of interest" description="Disordered" evidence="1">
    <location>
        <begin position="273"/>
        <end position="293"/>
    </location>
</feature>
<feature type="compositionally biased region" description="Basic and acidic residues" evidence="1">
    <location>
        <begin position="311"/>
        <end position="332"/>
    </location>
</feature>
<comment type="caution">
    <text evidence="2">The sequence shown here is derived from an EMBL/GenBank/DDBJ whole genome shotgun (WGS) entry which is preliminary data.</text>
</comment>
<reference evidence="2 3" key="1">
    <citation type="journal article" date="2022" name="Allergy">
        <title>Genome assembly and annotation of Periplaneta americana reveal a comprehensive cockroach allergen profile.</title>
        <authorList>
            <person name="Wang L."/>
            <person name="Xiong Q."/>
            <person name="Saelim N."/>
            <person name="Wang L."/>
            <person name="Nong W."/>
            <person name="Wan A.T."/>
            <person name="Shi M."/>
            <person name="Liu X."/>
            <person name="Cao Q."/>
            <person name="Hui J.H.L."/>
            <person name="Sookrung N."/>
            <person name="Leung T.F."/>
            <person name="Tungtrongchitr A."/>
            <person name="Tsui S.K.W."/>
        </authorList>
    </citation>
    <scope>NUCLEOTIDE SEQUENCE [LARGE SCALE GENOMIC DNA]</scope>
    <source>
        <strain evidence="2">PWHHKU_190912</strain>
    </source>
</reference>
<dbReference type="Proteomes" id="UP001148838">
    <property type="component" value="Unassembled WGS sequence"/>
</dbReference>
<keyword evidence="3" id="KW-1185">Reference proteome</keyword>
<sequence>MKETSESVTLELLPAKLKKRCDISHIMFMESGRLASNNAAWEADDMITDSTADTSRYQDPYVEANSIIRSDEKIVLLQELDKRKNYAQTDQEEEKELYGSLAEKKVATEECSGRNGNGRRVLGRRKYQMIDDVKIYESYVETKRKAENRKDWRKLGLQCLRWAGHVTRMGESKNAYRVLVGRPEKKIPLERPRRRWEDNIKMDLREVGYDIRDWIDLAQDRDRWRAYCFCEGTLRSTLSPDPELRLGVDSIPGWADYLVVFVPKVKRMSEAAAATPQELHASTSGKSHIKSSRAGKGAIIISTLYQKQMRESLDKEEQRKDGPRKKLFENNKNHRKTQS</sequence>
<proteinExistence type="predicted"/>
<gene>
    <name evidence="2" type="ORF">ANN_01008</name>
</gene>
<name>A0ABQ8TSF4_PERAM</name>
<evidence type="ECO:0000313" key="2">
    <source>
        <dbReference type="EMBL" id="KAJ4449605.1"/>
    </source>
</evidence>
<evidence type="ECO:0000313" key="3">
    <source>
        <dbReference type="Proteomes" id="UP001148838"/>
    </source>
</evidence>
<accession>A0ABQ8TSF4</accession>
<dbReference type="EMBL" id="JAJSOF020000003">
    <property type="protein sequence ID" value="KAJ4449605.1"/>
    <property type="molecule type" value="Genomic_DNA"/>
</dbReference>
<evidence type="ECO:0000256" key="1">
    <source>
        <dbReference type="SAM" id="MobiDB-lite"/>
    </source>
</evidence>